<dbReference type="EMBL" id="JALKII010000005">
    <property type="protein sequence ID" value="MCK0537915.1"/>
    <property type="molecule type" value="Genomic_DNA"/>
</dbReference>
<comment type="caution">
    <text evidence="2">The sequence shown here is derived from an EMBL/GenBank/DDBJ whole genome shotgun (WGS) entry which is preliminary data.</text>
</comment>
<dbReference type="InterPro" id="IPR013381">
    <property type="entry name" value="CRISPR-assoc_prot_Cse1"/>
</dbReference>
<feature type="region of interest" description="Disordered" evidence="1">
    <location>
        <begin position="204"/>
        <end position="224"/>
    </location>
</feature>
<dbReference type="NCBIfam" id="TIGR02547">
    <property type="entry name" value="casA_cse1"/>
    <property type="match status" value="1"/>
</dbReference>
<reference evidence="2" key="1">
    <citation type="submission" date="2022-04" db="EMBL/GenBank/DDBJ databases">
        <title>Alcanivorax sp. CY1518 draft genome sequence.</title>
        <authorList>
            <person name="Zhao G."/>
            <person name="An M."/>
        </authorList>
    </citation>
    <scope>NUCLEOTIDE SEQUENCE</scope>
    <source>
        <strain evidence="2">CY1518</strain>
    </source>
</reference>
<feature type="region of interest" description="Disordered" evidence="1">
    <location>
        <begin position="295"/>
        <end position="317"/>
    </location>
</feature>
<dbReference type="CDD" id="cd09729">
    <property type="entry name" value="Cse1_I-E"/>
    <property type="match status" value="1"/>
</dbReference>
<dbReference type="Pfam" id="PF09481">
    <property type="entry name" value="CRISPR_Cse1"/>
    <property type="match status" value="1"/>
</dbReference>
<protein>
    <submittedName>
        <fullName evidence="2">Type I-E CRISPR-associated protein Cse1/CasA</fullName>
    </submittedName>
</protein>
<organism evidence="2 3">
    <name type="scientific">Alcanivorax quisquiliarum</name>
    <dbReference type="NCBI Taxonomy" id="2933565"/>
    <lineage>
        <taxon>Bacteria</taxon>
        <taxon>Pseudomonadati</taxon>
        <taxon>Pseudomonadota</taxon>
        <taxon>Gammaproteobacteria</taxon>
        <taxon>Oceanospirillales</taxon>
        <taxon>Alcanivoracaceae</taxon>
        <taxon>Alcanivorax</taxon>
    </lineage>
</organism>
<name>A0ABT0E819_9GAMM</name>
<keyword evidence="3" id="KW-1185">Reference proteome</keyword>
<gene>
    <name evidence="2" type="primary">casA</name>
    <name evidence="2" type="ORF">MU846_09345</name>
</gene>
<evidence type="ECO:0000313" key="3">
    <source>
        <dbReference type="Proteomes" id="UP001165524"/>
    </source>
</evidence>
<dbReference type="Proteomes" id="UP001165524">
    <property type="component" value="Unassembled WGS sequence"/>
</dbReference>
<sequence length="560" mass="62617">MNLTERSWLPMRAKDGASIYCSPSALADPSILDLDLPRADFQGAAYQFLIGLLQTALPPRSHDDWLDRYLEPPTVEELADAFSPLAAAFELEGDGPRFMQDLDPLEEVNSAPVTGLLIDSPGGNGLKKNIDHFIKRDRIEALCPDCAAIALFTMQINAPAGGTGYRVSLRGGGPLTTLVLPERADATLWQRLWLNVMPMASVAGPSGRSVEARPEDDTLFPWMGPTRVSDKKGAVVTPDEMHPLHPYWAMPRRFRLLFEDGSCRCDLCGREATRFVRDIRAKNYGANYDGSWLHPLTPYRQDPKKPNEPPLSQKGQPGGLGYRHWSHLVLQDAKSSGALPAAVVHDYLHGKLPTSEEAYREGDTSQRLLNQVRLWAFGYDMDNMKPRCWYGVEMPLIAVSPKHEEIFRSWVQAFTELARQVAWMLRNQIKGAWFSRPADVKGDMSSIDEQLYDATEAAFFRSLFELHAALQNGQGVHMPSQVAKSWYGDLRRESLRLFELLTLSGPHEELDMRRIIKARRNLLAWLSGRSKGSKVIQQFAKEGGFSLTAGQKSKATEGIS</sequence>
<dbReference type="RefSeq" id="WP_246951988.1">
    <property type="nucleotide sequence ID" value="NZ_JALKII010000005.1"/>
</dbReference>
<proteinExistence type="predicted"/>
<accession>A0ABT0E819</accession>
<evidence type="ECO:0000313" key="2">
    <source>
        <dbReference type="EMBL" id="MCK0537915.1"/>
    </source>
</evidence>
<evidence type="ECO:0000256" key="1">
    <source>
        <dbReference type="SAM" id="MobiDB-lite"/>
    </source>
</evidence>